<evidence type="ECO:0000313" key="2">
    <source>
        <dbReference type="Proteomes" id="UP000198157"/>
    </source>
</evidence>
<proteinExistence type="predicted"/>
<accession>A0A246HRW1</accession>
<organism evidence="1 2">
    <name type="scientific">Stenotrophomonas maltophilia</name>
    <name type="common">Pseudomonas maltophilia</name>
    <name type="synonym">Xanthomonas maltophilia</name>
    <dbReference type="NCBI Taxonomy" id="40324"/>
    <lineage>
        <taxon>Bacteria</taxon>
        <taxon>Pseudomonadati</taxon>
        <taxon>Pseudomonadota</taxon>
        <taxon>Gammaproteobacteria</taxon>
        <taxon>Lysobacterales</taxon>
        <taxon>Lysobacteraceae</taxon>
        <taxon>Stenotrophomonas</taxon>
        <taxon>Stenotrophomonas maltophilia group</taxon>
    </lineage>
</organism>
<reference evidence="1 2" key="1">
    <citation type="submission" date="2017-06" db="EMBL/GenBank/DDBJ databases">
        <authorList>
            <person name="Kim H.J."/>
            <person name="Triplett B.A."/>
        </authorList>
    </citation>
    <scope>NUCLEOTIDE SEQUENCE [LARGE SCALE GENOMIC DNA]</scope>
    <source>
        <strain evidence="1 2">13146</strain>
    </source>
</reference>
<sequence length="67" mass="7496">MVIKLQHIERRWHVVHPAKSAPIAFRSGATAFDFADALAREHFAETGNSSAVRVQVLETYVDAVRYG</sequence>
<dbReference type="EMBL" id="NIVS01000008">
    <property type="protein sequence ID" value="OWQ56172.1"/>
    <property type="molecule type" value="Genomic_DNA"/>
</dbReference>
<name>A0A246HRW1_STEMA</name>
<dbReference type="AlphaFoldDB" id="A0A246HRW1"/>
<gene>
    <name evidence="1" type="ORF">CEE60_03330</name>
</gene>
<comment type="caution">
    <text evidence="1">The sequence shown here is derived from an EMBL/GenBank/DDBJ whole genome shotgun (WGS) entry which is preliminary data.</text>
</comment>
<dbReference type="Proteomes" id="UP000198157">
    <property type="component" value="Unassembled WGS sequence"/>
</dbReference>
<evidence type="ECO:0000313" key="1">
    <source>
        <dbReference type="EMBL" id="OWQ56172.1"/>
    </source>
</evidence>
<protein>
    <submittedName>
        <fullName evidence="1">Uncharacterized protein</fullName>
    </submittedName>
</protein>
<dbReference type="OrthoDB" id="6041487at2"/>